<reference evidence="2" key="2">
    <citation type="submission" date="2018-04" db="EMBL/GenBank/DDBJ databases">
        <title>OnivRS2 (Oryza nivara Reference Sequence Version 2).</title>
        <authorList>
            <person name="Zhang J."/>
            <person name="Kudrna D."/>
            <person name="Lee S."/>
            <person name="Talag J."/>
            <person name="Rajasekar S."/>
            <person name="Welchert J."/>
            <person name="Hsing Y.-I."/>
            <person name="Wing R.A."/>
        </authorList>
    </citation>
    <scope>NUCLEOTIDE SEQUENCE [LARGE SCALE GENOMIC DNA]</scope>
    <source>
        <strain evidence="2">SL10</strain>
    </source>
</reference>
<feature type="region of interest" description="Disordered" evidence="1">
    <location>
        <begin position="93"/>
        <end position="273"/>
    </location>
</feature>
<evidence type="ECO:0000256" key="1">
    <source>
        <dbReference type="SAM" id="MobiDB-lite"/>
    </source>
</evidence>
<name>A0A0E0H7D2_ORYNI</name>
<dbReference type="Gramene" id="ONIVA04G27850.1">
    <property type="protein sequence ID" value="ONIVA04G27850.1"/>
    <property type="gene ID" value="ONIVA04G27850"/>
</dbReference>
<protein>
    <submittedName>
        <fullName evidence="2">Uncharacterized protein</fullName>
    </submittedName>
</protein>
<proteinExistence type="predicted"/>
<sequence length="287" mass="30494">MQYCRRHALKLRAGPRVSTGDIASYIIVQLQVQGLHSSAVHTGLVQMADLAPLILKRMMYKWDRSVEHCHPLKFLLKPSSPCKVTETLNTGAKVPHLGSCRSSPRGDASAPTRAGRRRAFPLPFASPPPEWPTGKPAGRKDGGGGASRRPWRRRRPDPGLGRRRRRGREGGGDGADEAAAATGRTRRRWRRPTGRRRRWRRWRQDGGGAGSRDRAGPAARDVTGSGNLLAGSGAPQSGSVLSGVGGRIPSVEAATGQHADDSVQPGVEAGKKETGGCVGAALAAGPA</sequence>
<evidence type="ECO:0000313" key="2">
    <source>
        <dbReference type="EnsemblPlants" id="ONIVA04G27850.1"/>
    </source>
</evidence>
<feature type="compositionally biased region" description="Basic residues" evidence="1">
    <location>
        <begin position="149"/>
        <end position="167"/>
    </location>
</feature>
<keyword evidence="3" id="KW-1185">Reference proteome</keyword>
<dbReference type="Proteomes" id="UP000006591">
    <property type="component" value="Chromosome 4"/>
</dbReference>
<dbReference type="EnsemblPlants" id="ONIVA04G27850.1">
    <property type="protein sequence ID" value="ONIVA04G27850.1"/>
    <property type="gene ID" value="ONIVA04G27850"/>
</dbReference>
<reference evidence="2" key="1">
    <citation type="submission" date="2015-04" db="UniProtKB">
        <authorList>
            <consortium name="EnsemblPlants"/>
        </authorList>
    </citation>
    <scope>IDENTIFICATION</scope>
    <source>
        <strain evidence="2">SL10</strain>
    </source>
</reference>
<accession>A0A0E0H7D2</accession>
<dbReference type="HOGENOM" id="CLU_971080_0_0_1"/>
<evidence type="ECO:0000313" key="3">
    <source>
        <dbReference type="Proteomes" id="UP000006591"/>
    </source>
</evidence>
<feature type="compositionally biased region" description="Basic residues" evidence="1">
    <location>
        <begin position="184"/>
        <end position="201"/>
    </location>
</feature>
<organism evidence="2">
    <name type="scientific">Oryza nivara</name>
    <name type="common">Indian wild rice</name>
    <name type="synonym">Oryza sativa f. spontanea</name>
    <dbReference type="NCBI Taxonomy" id="4536"/>
    <lineage>
        <taxon>Eukaryota</taxon>
        <taxon>Viridiplantae</taxon>
        <taxon>Streptophyta</taxon>
        <taxon>Embryophyta</taxon>
        <taxon>Tracheophyta</taxon>
        <taxon>Spermatophyta</taxon>
        <taxon>Magnoliopsida</taxon>
        <taxon>Liliopsida</taxon>
        <taxon>Poales</taxon>
        <taxon>Poaceae</taxon>
        <taxon>BOP clade</taxon>
        <taxon>Oryzoideae</taxon>
        <taxon>Oryzeae</taxon>
        <taxon>Oryzinae</taxon>
        <taxon>Oryza</taxon>
    </lineage>
</organism>
<dbReference type="AlphaFoldDB" id="A0A0E0H7D2"/>